<dbReference type="InterPro" id="IPR006127">
    <property type="entry name" value="ZnuA-like"/>
</dbReference>
<dbReference type="Pfam" id="PF01297">
    <property type="entry name" value="ZnuA"/>
    <property type="match status" value="1"/>
</dbReference>
<dbReference type="PANTHER" id="PTHR42953">
    <property type="entry name" value="HIGH-AFFINITY ZINC UPTAKE SYSTEM PROTEIN ZNUA-RELATED"/>
    <property type="match status" value="1"/>
</dbReference>
<proteinExistence type="inferred from homology"/>
<evidence type="ECO:0000256" key="3">
    <source>
        <dbReference type="ARBA" id="ARBA00022729"/>
    </source>
</evidence>
<comment type="similarity">
    <text evidence="1">Belongs to the bacterial solute-binding protein 9 family.</text>
</comment>
<organism evidence="4 5">
    <name type="scientific">Desulfuromonas thiophila</name>
    <dbReference type="NCBI Taxonomy" id="57664"/>
    <lineage>
        <taxon>Bacteria</taxon>
        <taxon>Pseudomonadati</taxon>
        <taxon>Thermodesulfobacteriota</taxon>
        <taxon>Desulfuromonadia</taxon>
        <taxon>Desulfuromonadales</taxon>
        <taxon>Desulfuromonadaceae</taxon>
        <taxon>Desulfuromonas</taxon>
    </lineage>
</organism>
<dbReference type="SUPFAM" id="SSF53807">
    <property type="entry name" value="Helical backbone' metal receptor"/>
    <property type="match status" value="1"/>
</dbReference>
<keyword evidence="5" id="KW-1185">Reference proteome</keyword>
<dbReference type="Gene3D" id="3.40.50.1980">
    <property type="entry name" value="Nitrogenase molybdenum iron protein domain"/>
    <property type="match status" value="2"/>
</dbReference>
<name>A0A1G6XWT2_9BACT</name>
<dbReference type="RefSeq" id="WP_092075766.1">
    <property type="nucleotide sequence ID" value="NZ_CALFZY010000006.1"/>
</dbReference>
<gene>
    <name evidence="4" type="ORF">SAMN05661003_101428</name>
</gene>
<sequence>MPDLCPLLPTTRRPLLLFLLVLLVSLPSSLLAAPLKLLVSVAPQQYLLQQLVDETAQIRVLIGPGQSPATFDPTPQQMAQIVDSDLLFSIGVPFERIWLPRLRQNAPGLQLIDCLQGLPLRQLAAHHHPGEEDTATHHHQADERDPHVWLDPLLCSQIAVTLCQALQQHDPAQAPLYAERLSRLQQQLLALHEEISAELAGLSSRRFMVFHPAWGYFAARYGLEQVAIEQAGKEPGGAHLARLIQQARAENIGVIFVQQQFSQRAATTLARQIGARVVPLDPLSADLPAMLRATATALKQALEP</sequence>
<reference evidence="5" key="1">
    <citation type="submission" date="2016-10" db="EMBL/GenBank/DDBJ databases">
        <authorList>
            <person name="Varghese N."/>
            <person name="Submissions S."/>
        </authorList>
    </citation>
    <scope>NUCLEOTIDE SEQUENCE [LARGE SCALE GENOMIC DNA]</scope>
    <source>
        <strain evidence="5">DSM 8987</strain>
    </source>
</reference>
<accession>A0A1G6XWT2</accession>
<evidence type="ECO:0000256" key="1">
    <source>
        <dbReference type="ARBA" id="ARBA00011028"/>
    </source>
</evidence>
<dbReference type="OrthoDB" id="9810636at2"/>
<dbReference type="InterPro" id="IPR050492">
    <property type="entry name" value="Bact_metal-bind_prot9"/>
</dbReference>
<dbReference type="PANTHER" id="PTHR42953:SF3">
    <property type="entry name" value="HIGH-AFFINITY ZINC UPTAKE SYSTEM PROTEIN ZNUA"/>
    <property type="match status" value="1"/>
</dbReference>
<dbReference type="STRING" id="57664.SAMN05661003_101428"/>
<evidence type="ECO:0000256" key="2">
    <source>
        <dbReference type="ARBA" id="ARBA00022448"/>
    </source>
</evidence>
<dbReference type="EMBL" id="FNAQ01000001">
    <property type="protein sequence ID" value="SDD82570.1"/>
    <property type="molecule type" value="Genomic_DNA"/>
</dbReference>
<keyword evidence="3" id="KW-0732">Signal</keyword>
<dbReference type="AlphaFoldDB" id="A0A1G6XWT2"/>
<evidence type="ECO:0000313" key="5">
    <source>
        <dbReference type="Proteomes" id="UP000243205"/>
    </source>
</evidence>
<dbReference type="GO" id="GO:0046872">
    <property type="term" value="F:metal ion binding"/>
    <property type="evidence" value="ECO:0007669"/>
    <property type="project" value="InterPro"/>
</dbReference>
<dbReference type="Proteomes" id="UP000243205">
    <property type="component" value="Unassembled WGS sequence"/>
</dbReference>
<evidence type="ECO:0000313" key="4">
    <source>
        <dbReference type="EMBL" id="SDD82570.1"/>
    </source>
</evidence>
<dbReference type="GO" id="GO:0030001">
    <property type="term" value="P:metal ion transport"/>
    <property type="evidence" value="ECO:0007669"/>
    <property type="project" value="InterPro"/>
</dbReference>
<protein>
    <submittedName>
        <fullName evidence="4">Zinc transport system substrate-binding protein</fullName>
    </submittedName>
</protein>
<keyword evidence="2" id="KW-0813">Transport</keyword>